<sequence>MTDIYIQACHSYLPNKRILVKDAVANELYDEDEARRDEYESIAVEEELWPIEMALKSVQDTLKQGASSRDDIDFLTYSFIHRQGHKHLWQPAAYLQDKLDLNHAMAVSVNHGCNSMMLSTKLAMDHLLASTSQSALVVCADRFANSGFDRWRSDYAVVYGDAAASVLLSKQPSPLKILHFQQQSVSNLESMHRFQRPEPESIESVASQYNTREAKKAYMSHYGKEGFINNMRVALSGMKQRLINETALSESVADWIVFPNVGKSILNGLYEPLFSDLATQNLWHVGKTIGHAGAADQFLGLATLMKSNNLKSGQKILMLGSGAGFSCSTLLLEVC</sequence>
<reference evidence="5" key="1">
    <citation type="submission" date="2021-03" db="EMBL/GenBank/DDBJ databases">
        <title>Complete Genome of Pseudoalteromonas xiamenensis STKMTI.2, a new potential marine bacterium producing anti-Vibrio compounds.</title>
        <authorList>
            <person name="Handayani D.P."/>
            <person name="Isnansetyo A."/>
            <person name="Istiqomah I."/>
            <person name="Jumina J."/>
        </authorList>
    </citation>
    <scope>NUCLEOTIDE SEQUENCE</scope>
    <source>
        <strain evidence="5">STKMTI.2</strain>
    </source>
</reference>
<dbReference type="GO" id="GO:0004315">
    <property type="term" value="F:3-oxoacyl-[acyl-carrier-protein] synthase activity"/>
    <property type="evidence" value="ECO:0007669"/>
    <property type="project" value="InterPro"/>
</dbReference>
<dbReference type="GO" id="GO:0044550">
    <property type="term" value="P:secondary metabolite biosynthetic process"/>
    <property type="evidence" value="ECO:0007669"/>
    <property type="project" value="TreeGrafter"/>
</dbReference>
<evidence type="ECO:0000313" key="5">
    <source>
        <dbReference type="EMBL" id="QTH70519.1"/>
    </source>
</evidence>
<dbReference type="Pfam" id="PF08541">
    <property type="entry name" value="ACP_syn_III_C"/>
    <property type="match status" value="1"/>
</dbReference>
<keyword evidence="2" id="KW-0012">Acyltransferase</keyword>
<gene>
    <name evidence="5" type="ORF">J5O05_11125</name>
</gene>
<organism evidence="5 6">
    <name type="scientific">Pseudoalteromonas xiamenensis</name>
    <dbReference type="NCBI Taxonomy" id="882626"/>
    <lineage>
        <taxon>Bacteria</taxon>
        <taxon>Pseudomonadati</taxon>
        <taxon>Pseudomonadota</taxon>
        <taxon>Gammaproteobacteria</taxon>
        <taxon>Alteromonadales</taxon>
        <taxon>Pseudoalteromonadaceae</taxon>
        <taxon>Pseudoalteromonas</taxon>
    </lineage>
</organism>
<dbReference type="KEGG" id="pxi:J5O05_11125"/>
<evidence type="ECO:0000256" key="2">
    <source>
        <dbReference type="ARBA" id="ARBA00023315"/>
    </source>
</evidence>
<evidence type="ECO:0000313" key="6">
    <source>
        <dbReference type="Proteomes" id="UP000664904"/>
    </source>
</evidence>
<dbReference type="PANTHER" id="PTHR34069">
    <property type="entry name" value="3-OXOACYL-[ACYL-CARRIER-PROTEIN] SYNTHASE 3"/>
    <property type="match status" value="1"/>
</dbReference>
<dbReference type="PANTHER" id="PTHR34069:SF2">
    <property type="entry name" value="BETA-KETOACYL-[ACYL-CARRIER-PROTEIN] SYNTHASE III"/>
    <property type="match status" value="1"/>
</dbReference>
<dbReference type="AlphaFoldDB" id="A0A975DFA8"/>
<name>A0A975DFA8_9GAMM</name>
<dbReference type="SUPFAM" id="SSF53901">
    <property type="entry name" value="Thiolase-like"/>
    <property type="match status" value="1"/>
</dbReference>
<evidence type="ECO:0000256" key="1">
    <source>
        <dbReference type="ARBA" id="ARBA00022679"/>
    </source>
</evidence>
<accession>A0A975DFA8</accession>
<dbReference type="InterPro" id="IPR013747">
    <property type="entry name" value="ACP_syn_III_C"/>
</dbReference>
<dbReference type="InterPro" id="IPR013751">
    <property type="entry name" value="ACP_syn_III_N"/>
</dbReference>
<protein>
    <submittedName>
        <fullName evidence="5">Ketoacyl-ACP synthase III family protein</fullName>
    </submittedName>
</protein>
<dbReference type="Pfam" id="PF08545">
    <property type="entry name" value="ACP_syn_III"/>
    <property type="match status" value="1"/>
</dbReference>
<feature type="domain" description="Beta-ketoacyl-[acyl-carrier-protein] synthase III C-terminal" evidence="3">
    <location>
        <begin position="246"/>
        <end position="333"/>
    </location>
</feature>
<dbReference type="Proteomes" id="UP000664904">
    <property type="component" value="Chromosome"/>
</dbReference>
<dbReference type="Gene3D" id="3.40.47.10">
    <property type="match status" value="2"/>
</dbReference>
<dbReference type="RefSeq" id="WP_208842109.1">
    <property type="nucleotide sequence ID" value="NZ_CP072133.1"/>
</dbReference>
<evidence type="ECO:0000259" key="3">
    <source>
        <dbReference type="Pfam" id="PF08541"/>
    </source>
</evidence>
<proteinExistence type="predicted"/>
<dbReference type="EMBL" id="CP072133">
    <property type="protein sequence ID" value="QTH70519.1"/>
    <property type="molecule type" value="Genomic_DNA"/>
</dbReference>
<dbReference type="InterPro" id="IPR016039">
    <property type="entry name" value="Thiolase-like"/>
</dbReference>
<keyword evidence="6" id="KW-1185">Reference proteome</keyword>
<dbReference type="GO" id="GO:0006633">
    <property type="term" value="P:fatty acid biosynthetic process"/>
    <property type="evidence" value="ECO:0007669"/>
    <property type="project" value="InterPro"/>
</dbReference>
<feature type="domain" description="Beta-ketoacyl-[acyl-carrier-protein] synthase III N-terminal" evidence="4">
    <location>
        <begin position="109"/>
        <end position="184"/>
    </location>
</feature>
<keyword evidence="1" id="KW-0808">Transferase</keyword>
<evidence type="ECO:0000259" key="4">
    <source>
        <dbReference type="Pfam" id="PF08545"/>
    </source>
</evidence>
<dbReference type="CDD" id="cd00827">
    <property type="entry name" value="init_cond_enzymes"/>
    <property type="match status" value="1"/>
</dbReference>